<evidence type="ECO:0000313" key="1">
    <source>
        <dbReference type="EMBL" id="SYV94859.1"/>
    </source>
</evidence>
<accession>A0A3B0PE38</accession>
<sequence length="58" mass="6754">MTNKRVIQQEDSEKLMLVILNTGFIIIKLETEKGNSQNYKSEFPSLVMKKCRSMELSM</sequence>
<dbReference type="AlphaFoldDB" id="A0A3B0PE38"/>
<protein>
    <submittedName>
        <fullName evidence="1">Uncharacterized protein</fullName>
    </submittedName>
</protein>
<organism evidence="1 2">
    <name type="scientific">Mycoplasmoides gallisepticum</name>
    <name type="common">Mycoplasma gallisepticum</name>
    <dbReference type="NCBI Taxonomy" id="2096"/>
    <lineage>
        <taxon>Bacteria</taxon>
        <taxon>Bacillati</taxon>
        <taxon>Mycoplasmatota</taxon>
        <taxon>Mycoplasmoidales</taxon>
        <taxon>Mycoplasmoidaceae</taxon>
        <taxon>Mycoplasmoides</taxon>
    </lineage>
</organism>
<proteinExistence type="predicted"/>
<dbReference type="EMBL" id="LS991952">
    <property type="protein sequence ID" value="SYV94859.1"/>
    <property type="molecule type" value="Genomic_DNA"/>
</dbReference>
<reference evidence="2" key="1">
    <citation type="submission" date="2018-06" db="EMBL/GenBank/DDBJ databases">
        <authorList>
            <consortium name="Pathogen Informatics"/>
        </authorList>
    </citation>
    <scope>NUCLEOTIDE SEQUENCE [LARGE SCALE GENOMIC DNA]</scope>
    <source>
        <strain evidence="2">NCTC10115</strain>
    </source>
</reference>
<gene>
    <name evidence="1" type="ORF">NCTC10115_01103</name>
</gene>
<evidence type="ECO:0000313" key="2">
    <source>
        <dbReference type="Proteomes" id="UP000260136"/>
    </source>
</evidence>
<dbReference type="Proteomes" id="UP000260136">
    <property type="component" value="Chromosome"/>
</dbReference>
<name>A0A3B0PE38_MYCGL</name>